<dbReference type="InterPro" id="IPR018476">
    <property type="entry name" value="GlyceroP-diester-Pdiesterase_M"/>
</dbReference>
<keyword evidence="1" id="KW-0812">Transmembrane</keyword>
<keyword evidence="4" id="KW-1185">Reference proteome</keyword>
<dbReference type="InterPro" id="IPR017946">
    <property type="entry name" value="PLC-like_Pdiesterase_TIM-brl"/>
</dbReference>
<dbReference type="HOGENOM" id="CLU_030006_15_2_9"/>
<dbReference type="AlphaFoldDB" id="B1MYN9"/>
<dbReference type="EMBL" id="DQ489736">
    <property type="protein sequence ID" value="ACA82641.1"/>
    <property type="molecule type" value="Genomic_DNA"/>
</dbReference>
<feature type="transmembrane region" description="Helical" evidence="1">
    <location>
        <begin position="31"/>
        <end position="50"/>
    </location>
</feature>
<gene>
    <name evidence="3" type="ordered locus">LCK_00809</name>
</gene>
<evidence type="ECO:0000313" key="3">
    <source>
        <dbReference type="EMBL" id="ACA82641.1"/>
    </source>
</evidence>
<keyword evidence="1" id="KW-1133">Transmembrane helix</keyword>
<dbReference type="PANTHER" id="PTHR46211:SF8">
    <property type="entry name" value="PHOSPHODIESTERASE"/>
    <property type="match status" value="1"/>
</dbReference>
<dbReference type="PANTHER" id="PTHR46211">
    <property type="entry name" value="GLYCEROPHOSPHORYL DIESTER PHOSPHODIESTERASE"/>
    <property type="match status" value="1"/>
</dbReference>
<dbReference type="eggNOG" id="COG4781">
    <property type="taxonomic scope" value="Bacteria"/>
</dbReference>
<feature type="transmembrane region" description="Helical" evidence="1">
    <location>
        <begin position="232"/>
        <end position="257"/>
    </location>
</feature>
<dbReference type="Pfam" id="PF03009">
    <property type="entry name" value="GDPD"/>
    <property type="match status" value="1"/>
</dbReference>
<keyword evidence="1" id="KW-0472">Membrane</keyword>
<organism evidence="3 4">
    <name type="scientific">Leuconostoc citreum (strain KM20)</name>
    <dbReference type="NCBI Taxonomy" id="349519"/>
    <lineage>
        <taxon>Bacteria</taxon>
        <taxon>Bacillati</taxon>
        <taxon>Bacillota</taxon>
        <taxon>Bacilli</taxon>
        <taxon>Lactobacillales</taxon>
        <taxon>Lactobacillaceae</taxon>
        <taxon>Leuconostoc</taxon>
    </lineage>
</organism>
<dbReference type="RefSeq" id="WP_012305144.1">
    <property type="nucleotide sequence ID" value="NC_010471.1"/>
</dbReference>
<evidence type="ECO:0000313" key="4">
    <source>
        <dbReference type="Proteomes" id="UP000002166"/>
    </source>
</evidence>
<dbReference type="Pfam" id="PF10110">
    <property type="entry name" value="GPDPase_memb"/>
    <property type="match status" value="1"/>
</dbReference>
<dbReference type="CDD" id="cd08579">
    <property type="entry name" value="GDPD_memb_like"/>
    <property type="match status" value="1"/>
</dbReference>
<dbReference type="EC" id="3.1.4.46" evidence="3"/>
<reference evidence="3 4" key="1">
    <citation type="journal article" date="2008" name="J. Bacteriol.">
        <title>Complete genome sequence of Leuconostoc citreum KM20.</title>
        <authorList>
            <person name="Kim J.F."/>
            <person name="Jeong H."/>
            <person name="Lee J.-S."/>
            <person name="Choi S.-H."/>
            <person name="Ha M."/>
            <person name="Hur C.-G."/>
            <person name="Kim J.-S."/>
            <person name="Lee S."/>
            <person name="Park H.-S."/>
            <person name="Park Y.-H."/>
            <person name="Oh T.K."/>
        </authorList>
    </citation>
    <scope>NUCLEOTIDE SEQUENCE [LARGE SCALE GENOMIC DNA]</scope>
    <source>
        <strain evidence="3 4">KM20</strain>
    </source>
</reference>
<keyword evidence="3" id="KW-0378">Hydrolase</keyword>
<accession>B1MYN9</accession>
<sequence length="616" mass="71361">MTSRKASEVEKGHNKQHRLLRDALAVFFRDWFAYFFLVLAVNSLIINLILPICNYVMRFILYVNDIPFLSYTNILLILIYQPFAAIEIIFLVIVLFFGTFLHFSFLIQGVMYIKVYHRLDWINIIKITGKDLGKISVFNFLIYAFYFVLILPISGVFFKSPFISKVKLPNFLLDFILSNTILSTLLVAIYIICLYFSLRMLMVLPLTFFEKQKISVIIKKSWLLTQKNLWQLIWRSVLLVILIALLAVGLLYILYFIQIYIDSIHHNRIALLTAILSVLLFQFMIIFFNTLNFVTFFNMLTSYTKHEFKQPAMPSTTLKKRSLLQIIFTIFFLVFIVKGVYDSYVYMTSTAANNIVTISHRGVTNRNGVQNTIPALEKTVKKEKPDYVEIDVRETKDNQFVVLHDENLALLARIYKAPHDLTLDELKQTTIRENGYTAKINSFDDYLAAAEKTLQRLLIEIKTTKRDSKDMVNNFATKYGPRLRKNKSLVQSFDYKVVTQLRKNHDDLFSSYILPFSLSFPNTVSDAYSLEETTLTKKNVSTAHKQGKIVFAWTVNEVEDMNRMVILGVDGIITDNLEDLNKIAGKYATKEGYAERFFIYANDLLSVLDTGNSETP</sequence>
<dbReference type="InterPro" id="IPR030395">
    <property type="entry name" value="GP_PDE_dom"/>
</dbReference>
<dbReference type="STRING" id="349519.LCK_00809"/>
<proteinExistence type="predicted"/>
<protein>
    <submittedName>
        <fullName evidence="3">Glycerophosphodiester phosphodiesterase</fullName>
        <ecNumber evidence="3">3.1.4.46</ecNumber>
    </submittedName>
</protein>
<feature type="transmembrane region" description="Helical" evidence="1">
    <location>
        <begin position="89"/>
        <end position="116"/>
    </location>
</feature>
<feature type="transmembrane region" description="Helical" evidence="1">
    <location>
        <begin position="177"/>
        <end position="198"/>
    </location>
</feature>
<dbReference type="SUPFAM" id="SSF51695">
    <property type="entry name" value="PLC-like phosphodiesterases"/>
    <property type="match status" value="1"/>
</dbReference>
<feature type="transmembrane region" description="Helical" evidence="1">
    <location>
        <begin position="322"/>
        <end position="341"/>
    </location>
</feature>
<name>B1MYN9_LEUCK</name>
<dbReference type="GO" id="GO:0008889">
    <property type="term" value="F:glycerophosphodiester phosphodiesterase activity"/>
    <property type="evidence" value="ECO:0007669"/>
    <property type="project" value="UniProtKB-EC"/>
</dbReference>
<dbReference type="eggNOG" id="COG0584">
    <property type="taxonomic scope" value="Bacteria"/>
</dbReference>
<dbReference type="OrthoDB" id="384721at2"/>
<feature type="transmembrane region" description="Helical" evidence="1">
    <location>
        <begin position="137"/>
        <end position="157"/>
    </location>
</feature>
<feature type="transmembrane region" description="Helical" evidence="1">
    <location>
        <begin position="269"/>
        <end position="301"/>
    </location>
</feature>
<dbReference type="Gene3D" id="3.20.20.190">
    <property type="entry name" value="Phosphatidylinositol (PI) phosphodiesterase"/>
    <property type="match status" value="1"/>
</dbReference>
<evidence type="ECO:0000259" key="2">
    <source>
        <dbReference type="PROSITE" id="PS51704"/>
    </source>
</evidence>
<feature type="domain" description="GP-PDE" evidence="2">
    <location>
        <begin position="355"/>
        <end position="584"/>
    </location>
</feature>
<evidence type="ECO:0000256" key="1">
    <source>
        <dbReference type="SAM" id="Phobius"/>
    </source>
</evidence>
<dbReference type="GO" id="GO:0006629">
    <property type="term" value="P:lipid metabolic process"/>
    <property type="evidence" value="ECO:0007669"/>
    <property type="project" value="InterPro"/>
</dbReference>
<dbReference type="Proteomes" id="UP000002166">
    <property type="component" value="Chromosome"/>
</dbReference>
<dbReference type="KEGG" id="lci:LCK_00809"/>
<feature type="transmembrane region" description="Helical" evidence="1">
    <location>
        <begin position="62"/>
        <end position="83"/>
    </location>
</feature>
<dbReference type="PROSITE" id="PS51704">
    <property type="entry name" value="GP_PDE"/>
    <property type="match status" value="1"/>
</dbReference>